<dbReference type="InterPro" id="IPR006664">
    <property type="entry name" value="OMP_bac"/>
</dbReference>
<dbReference type="PROSITE" id="PS01068">
    <property type="entry name" value="OMPA_1"/>
    <property type="match status" value="1"/>
</dbReference>
<keyword evidence="4 8" id="KW-0564">Palmitate</keyword>
<comment type="subcellular location">
    <subcellularLocation>
        <location evidence="8">Cell outer membrane</location>
        <topology evidence="8">Lipid-anchor</topology>
    </subcellularLocation>
</comment>
<proteinExistence type="inferred from homology"/>
<comment type="similarity">
    <text evidence="8">Belongs to the Pal lipoprotein family.</text>
</comment>
<evidence type="ECO:0000256" key="4">
    <source>
        <dbReference type="ARBA" id="ARBA00023139"/>
    </source>
</evidence>
<keyword evidence="6 8" id="KW-0449">Lipoprotein</keyword>
<evidence type="ECO:0000313" key="10">
    <source>
        <dbReference type="EMBL" id="RUS67816.1"/>
    </source>
</evidence>
<protein>
    <recommendedName>
        <fullName evidence="8">Peptidoglycan-associated lipoprotein</fullName>
        <shortName evidence="8">PAL</shortName>
    </recommendedName>
</protein>
<dbReference type="InterPro" id="IPR050330">
    <property type="entry name" value="Bact_OuterMem_StrucFunc"/>
</dbReference>
<dbReference type="InterPro" id="IPR039001">
    <property type="entry name" value="Pal"/>
</dbReference>
<dbReference type="EMBL" id="PQSP01000001">
    <property type="protein sequence ID" value="RUS67816.1"/>
    <property type="molecule type" value="Genomic_DNA"/>
</dbReference>
<evidence type="ECO:0000256" key="6">
    <source>
        <dbReference type="ARBA" id="ARBA00023288"/>
    </source>
</evidence>
<evidence type="ECO:0000256" key="2">
    <source>
        <dbReference type="ARBA" id="ARBA00022729"/>
    </source>
</evidence>
<dbReference type="PROSITE" id="PS51123">
    <property type="entry name" value="OMPA_2"/>
    <property type="match status" value="1"/>
</dbReference>
<evidence type="ECO:0000256" key="3">
    <source>
        <dbReference type="ARBA" id="ARBA00023136"/>
    </source>
</evidence>
<keyword evidence="1 8" id="KW-0132">Cell division</keyword>
<dbReference type="OrthoDB" id="9809164at2"/>
<dbReference type="PRINTS" id="PR01021">
    <property type="entry name" value="OMPADOMAIN"/>
</dbReference>
<comment type="function">
    <text evidence="8">Part of the Tol-Pal system, which plays a role in outer membrane invagination during cell division and is important for maintaining outer membrane integrity.</text>
</comment>
<sequence>MSKKLWFSAIATAVALVGCGGGVDLNQYSDDGINGSSGNSGVTTIDTGSVGSHAGPSSEVSRVVYFDYDSYVVQDGYRSVITANAQYLRANPAARVVLEGNTDERGSTEYNLALGQKRAEAVRQALLLLGVSEMQMEAVSYGKERPAVMGSGEEAWSKNRRVDFSYR</sequence>
<accession>A0A433SGJ8</accession>
<dbReference type="InterPro" id="IPR036737">
    <property type="entry name" value="OmpA-like_sf"/>
</dbReference>
<dbReference type="InterPro" id="IPR006690">
    <property type="entry name" value="OMPA-like_CS"/>
</dbReference>
<evidence type="ECO:0000256" key="1">
    <source>
        <dbReference type="ARBA" id="ARBA00022618"/>
    </source>
</evidence>
<dbReference type="AlphaFoldDB" id="A0A433SGJ8"/>
<evidence type="ECO:0000256" key="5">
    <source>
        <dbReference type="ARBA" id="ARBA00023237"/>
    </source>
</evidence>
<feature type="domain" description="OmpA-like" evidence="9">
    <location>
        <begin position="53"/>
        <end position="167"/>
    </location>
</feature>
<reference evidence="10 11" key="1">
    <citation type="submission" date="2018-01" db="EMBL/GenBank/DDBJ databases">
        <title>Saezia sanguinis gen. nov., sp. nov., in the order Burkholderiales isolated from human blood.</title>
        <authorList>
            <person name="Medina-Pascual M.J."/>
            <person name="Valdezate S."/>
            <person name="Monzon S."/>
            <person name="Cuesta I."/>
            <person name="Carrasco G."/>
            <person name="Villalon P."/>
            <person name="Saez-Nieto J.A."/>
        </authorList>
    </citation>
    <scope>NUCLEOTIDE SEQUENCE [LARGE SCALE GENOMIC DNA]</scope>
    <source>
        <strain evidence="10 11">CNM695-12</strain>
    </source>
</reference>
<dbReference type="SUPFAM" id="SSF103088">
    <property type="entry name" value="OmpA-like"/>
    <property type="match status" value="1"/>
</dbReference>
<dbReference type="CDD" id="cd07185">
    <property type="entry name" value="OmpA_C-like"/>
    <property type="match status" value="1"/>
</dbReference>
<dbReference type="GO" id="GO:0009279">
    <property type="term" value="C:cell outer membrane"/>
    <property type="evidence" value="ECO:0007669"/>
    <property type="project" value="UniProtKB-SubCell"/>
</dbReference>
<dbReference type="Proteomes" id="UP000286947">
    <property type="component" value="Unassembled WGS sequence"/>
</dbReference>
<keyword evidence="7 8" id="KW-0131">Cell cycle</keyword>
<gene>
    <name evidence="8 10" type="primary">pal</name>
    <name evidence="10" type="ORF">CUZ56_00295</name>
</gene>
<dbReference type="PROSITE" id="PS51257">
    <property type="entry name" value="PROKAR_LIPOPROTEIN"/>
    <property type="match status" value="1"/>
</dbReference>
<comment type="caution">
    <text evidence="10">The sequence shown here is derived from an EMBL/GenBank/DDBJ whole genome shotgun (WGS) entry which is preliminary data.</text>
</comment>
<dbReference type="RefSeq" id="WP_126977516.1">
    <property type="nucleotide sequence ID" value="NZ_PQSP01000001.1"/>
</dbReference>
<organism evidence="10 11">
    <name type="scientific">Saezia sanguinis</name>
    <dbReference type="NCBI Taxonomy" id="1965230"/>
    <lineage>
        <taxon>Bacteria</taxon>
        <taxon>Pseudomonadati</taxon>
        <taxon>Pseudomonadota</taxon>
        <taxon>Betaproteobacteria</taxon>
        <taxon>Burkholderiales</taxon>
        <taxon>Saeziaceae</taxon>
        <taxon>Saezia</taxon>
    </lineage>
</organism>
<comment type="subunit">
    <text evidence="8">The Tol-Pal system is composed of five core proteins: the inner membrane proteins TolA, TolQ and TolR, the periplasmic protein TolB and the outer membrane protein Pal. They form a network linking the inner and outer membranes and the peptidoglycan layer.</text>
</comment>
<dbReference type="PANTHER" id="PTHR30329">
    <property type="entry name" value="STATOR ELEMENT OF FLAGELLAR MOTOR COMPLEX"/>
    <property type="match status" value="1"/>
</dbReference>
<dbReference type="InterPro" id="IPR014169">
    <property type="entry name" value="Pal_lipo_C"/>
</dbReference>
<evidence type="ECO:0000259" key="9">
    <source>
        <dbReference type="PROSITE" id="PS51123"/>
    </source>
</evidence>
<dbReference type="NCBIfam" id="TIGR02802">
    <property type="entry name" value="Pal_lipo"/>
    <property type="match status" value="1"/>
</dbReference>
<keyword evidence="5 8" id="KW-0998">Cell outer membrane</keyword>
<evidence type="ECO:0000313" key="11">
    <source>
        <dbReference type="Proteomes" id="UP000286947"/>
    </source>
</evidence>
<evidence type="ECO:0000256" key="8">
    <source>
        <dbReference type="HAMAP-Rule" id="MF_02204"/>
    </source>
</evidence>
<dbReference type="Gene3D" id="3.30.1330.60">
    <property type="entry name" value="OmpA-like domain"/>
    <property type="match status" value="1"/>
</dbReference>
<name>A0A433SGJ8_9BURK</name>
<dbReference type="HAMAP" id="MF_02204">
    <property type="entry name" value="Pal"/>
    <property type="match status" value="1"/>
</dbReference>
<dbReference type="Pfam" id="PF00691">
    <property type="entry name" value="OmpA"/>
    <property type="match status" value="1"/>
</dbReference>
<keyword evidence="3 8" id="KW-0472">Membrane</keyword>
<dbReference type="GO" id="GO:0051301">
    <property type="term" value="P:cell division"/>
    <property type="evidence" value="ECO:0007669"/>
    <property type="project" value="UniProtKB-UniRule"/>
</dbReference>
<dbReference type="InterPro" id="IPR006665">
    <property type="entry name" value="OmpA-like"/>
</dbReference>
<dbReference type="PANTHER" id="PTHR30329:SF21">
    <property type="entry name" value="LIPOPROTEIN YIAD-RELATED"/>
    <property type="match status" value="1"/>
</dbReference>
<keyword evidence="11" id="KW-1185">Reference proteome</keyword>
<evidence type="ECO:0000256" key="7">
    <source>
        <dbReference type="ARBA" id="ARBA00023306"/>
    </source>
</evidence>
<keyword evidence="2 8" id="KW-0732">Signal</keyword>